<reference evidence="3 4" key="1">
    <citation type="submission" date="2019-09" db="EMBL/GenBank/DDBJ databases">
        <title>Consistent, comparative and evidence-based genome assembly and annotation for Cryptosporidium parvum, C. hominis and C. tyzzeri.</title>
        <authorList>
            <person name="Baptista R.P."/>
            <person name="Li Y."/>
            <person name="Sateriale A."/>
            <person name="Ansell B."/>
            <person name="Jex A."/>
            <person name="Sanders M."/>
            <person name="Brooks K."/>
            <person name="Tracey A."/>
            <person name="Berriman M."/>
            <person name="Striepen B."/>
            <person name="Cotton J.A."/>
            <person name="Kissinger J.C."/>
        </authorList>
    </citation>
    <scope>NUCLEOTIDE SEQUENCE [LARGE SCALE GENOMIC DNA]</scope>
    <source>
        <strain evidence="3 4">IOWA-ATCC</strain>
    </source>
</reference>
<keyword evidence="1" id="KW-1133">Transmembrane helix</keyword>
<dbReference type="Proteomes" id="UP000593906">
    <property type="component" value="Chromosome 6"/>
</dbReference>
<name>A0A7S7LF66_CRYPV</name>
<feature type="signal peptide" evidence="2">
    <location>
        <begin position="1"/>
        <end position="18"/>
    </location>
</feature>
<evidence type="ECO:0000313" key="4">
    <source>
        <dbReference type="Proteomes" id="UP000593906"/>
    </source>
</evidence>
<feature type="chain" id="PRO_5030996477" evidence="2">
    <location>
        <begin position="19"/>
        <end position="238"/>
    </location>
</feature>
<evidence type="ECO:0000256" key="2">
    <source>
        <dbReference type="SAM" id="SignalP"/>
    </source>
</evidence>
<dbReference type="EMBL" id="CP044417">
    <property type="protein sequence ID" value="QOY41000.1"/>
    <property type="molecule type" value="Genomic_DNA"/>
</dbReference>
<protein>
    <submittedName>
        <fullName evidence="3">Uncharacterized protein</fullName>
    </submittedName>
</protein>
<organism evidence="3 4">
    <name type="scientific">Cryptosporidium parvum</name>
    <dbReference type="NCBI Taxonomy" id="5807"/>
    <lineage>
        <taxon>Eukaryota</taxon>
        <taxon>Sar</taxon>
        <taxon>Alveolata</taxon>
        <taxon>Apicomplexa</taxon>
        <taxon>Conoidasida</taxon>
        <taxon>Coccidia</taxon>
        <taxon>Eucoccidiorida</taxon>
        <taxon>Eimeriorina</taxon>
        <taxon>Cryptosporidiidae</taxon>
        <taxon>Cryptosporidium</taxon>
    </lineage>
</organism>
<gene>
    <name evidence="3" type="ORF">CPATCC_002636</name>
</gene>
<sequence length="238" mass="27391">MIFYSLFIIYYLVSSILAIELNDINSHSAVLNLEQGSEILVDKIKCSNNFETILNRNVLISTIGRFKCVYPIKILSNSNKTLYSWDSNSDNKCNYIYIKIMKQSNCEKEKNLIESISLNYSCKILAFINLNGCILVKKETLPINEKTIIIQQMNKYRLMLKSVTLKTKIIIGIILHIVLFIIALVFTRNRKYHKMTLKIYTNTKTESLEINSASELTTKELLSISKLSGHSNLIMLME</sequence>
<feature type="transmembrane region" description="Helical" evidence="1">
    <location>
        <begin position="169"/>
        <end position="187"/>
    </location>
</feature>
<keyword evidence="1" id="KW-0812">Transmembrane</keyword>
<evidence type="ECO:0000256" key="1">
    <source>
        <dbReference type="SAM" id="Phobius"/>
    </source>
</evidence>
<evidence type="ECO:0000313" key="3">
    <source>
        <dbReference type="EMBL" id="QOY41000.1"/>
    </source>
</evidence>
<dbReference type="VEuPathDB" id="CryptoDB:CPATCC_0012700"/>
<keyword evidence="2" id="KW-0732">Signal</keyword>
<keyword evidence="1" id="KW-0472">Membrane</keyword>
<proteinExistence type="predicted"/>
<dbReference type="AlphaFoldDB" id="A0A7S7LF66"/>
<accession>A0A7S7LF66</accession>